<dbReference type="InterPro" id="IPR011990">
    <property type="entry name" value="TPR-like_helical_dom_sf"/>
</dbReference>
<evidence type="ECO:0000256" key="2">
    <source>
        <dbReference type="ARBA" id="ARBA00022803"/>
    </source>
</evidence>
<dbReference type="SUPFAM" id="SSF48452">
    <property type="entry name" value="TPR-like"/>
    <property type="match status" value="1"/>
</dbReference>
<keyword evidence="2" id="KW-0802">TPR repeat</keyword>
<dbReference type="SMART" id="SM00028">
    <property type="entry name" value="TPR"/>
    <property type="match status" value="4"/>
</dbReference>
<dbReference type="Pfam" id="PF14559">
    <property type="entry name" value="TPR_19"/>
    <property type="match status" value="2"/>
</dbReference>
<dbReference type="PANTHER" id="PTHR45586:SF1">
    <property type="entry name" value="LIPOPOLYSACCHARIDE ASSEMBLY PROTEIN B"/>
    <property type="match status" value="1"/>
</dbReference>
<proteinExistence type="predicted"/>
<protein>
    <submittedName>
        <fullName evidence="3">Uncharacterized protein</fullName>
    </submittedName>
</protein>
<dbReference type="PANTHER" id="PTHR45586">
    <property type="entry name" value="TPR REPEAT-CONTAINING PROTEIN PA4667"/>
    <property type="match status" value="1"/>
</dbReference>
<name>A0A3B1E997_9ZZZZ</name>
<keyword evidence="1" id="KW-0677">Repeat</keyword>
<dbReference type="AlphaFoldDB" id="A0A3B1E997"/>
<accession>A0A3B1E997</accession>
<dbReference type="InterPro" id="IPR019734">
    <property type="entry name" value="TPR_rpt"/>
</dbReference>
<evidence type="ECO:0000313" key="3">
    <source>
        <dbReference type="EMBL" id="VAX42877.1"/>
    </source>
</evidence>
<dbReference type="InterPro" id="IPR051012">
    <property type="entry name" value="CellSynth/LPSAsmb/PSIAsmb"/>
</dbReference>
<sequence length="194" mass="21167">MPRTHLTTAQKLSQSGQYAEAERACRLALKAKPGDTQATRLLGQITRRTGKAKESIAIFQQLGRMRPNDLQLLGELGASMTAAGLYTHALPLLRRTVNALPNAAKWKVHLARCLLGLFQTNEAIALLEEANTQNPDDPDTLFLLANALLNAARRSEAEPHARAYLAKHPASVPGRTMLANILEYQGKLDEAIAL</sequence>
<gene>
    <name evidence="3" type="ORF">MNBD_PLANCTO03-262</name>
</gene>
<dbReference type="EMBL" id="UOGK01000773">
    <property type="protein sequence ID" value="VAX42877.1"/>
    <property type="molecule type" value="Genomic_DNA"/>
</dbReference>
<dbReference type="Gene3D" id="1.25.40.10">
    <property type="entry name" value="Tetratricopeptide repeat domain"/>
    <property type="match status" value="1"/>
</dbReference>
<feature type="non-terminal residue" evidence="3">
    <location>
        <position position="194"/>
    </location>
</feature>
<organism evidence="3">
    <name type="scientific">hydrothermal vent metagenome</name>
    <dbReference type="NCBI Taxonomy" id="652676"/>
    <lineage>
        <taxon>unclassified sequences</taxon>
        <taxon>metagenomes</taxon>
        <taxon>ecological metagenomes</taxon>
    </lineage>
</organism>
<evidence type="ECO:0000256" key="1">
    <source>
        <dbReference type="ARBA" id="ARBA00022737"/>
    </source>
</evidence>
<reference evidence="3" key="1">
    <citation type="submission" date="2018-06" db="EMBL/GenBank/DDBJ databases">
        <authorList>
            <person name="Zhirakovskaya E."/>
        </authorList>
    </citation>
    <scope>NUCLEOTIDE SEQUENCE</scope>
</reference>